<evidence type="ECO:0000313" key="3">
    <source>
        <dbReference type="Proteomes" id="UP001163947"/>
    </source>
</evidence>
<accession>A0AA46PKG0</accession>
<dbReference type="GeneID" id="83620802"/>
<name>A0AA46PKG0_9NOCA</name>
<evidence type="ECO:0000256" key="1">
    <source>
        <dbReference type="SAM" id="MobiDB-lite"/>
    </source>
</evidence>
<dbReference type="RefSeq" id="WP_043800517.1">
    <property type="nucleotide sequence ID" value="NZ_BAAAYP010000045.1"/>
</dbReference>
<dbReference type="Proteomes" id="UP001163947">
    <property type="component" value="Chromosome"/>
</dbReference>
<gene>
    <name evidence="2" type="ORF">OCS65_10255</name>
</gene>
<protein>
    <submittedName>
        <fullName evidence="2">YtxH domain-containing protein</fullName>
    </submittedName>
</protein>
<proteinExistence type="predicted"/>
<reference evidence="2" key="1">
    <citation type="submission" date="2022-09" db="EMBL/GenBank/DDBJ databases">
        <title>The genome sequence of Rhodococcus aetherivorans N1.</title>
        <authorList>
            <person name="Jiang W."/>
        </authorList>
    </citation>
    <scope>NUCLEOTIDE SEQUENCE</scope>
    <source>
        <strain evidence="2">N1</strain>
    </source>
</reference>
<organism evidence="2 3">
    <name type="scientific">Rhodococcus aetherivorans</name>
    <dbReference type="NCBI Taxonomy" id="191292"/>
    <lineage>
        <taxon>Bacteria</taxon>
        <taxon>Bacillati</taxon>
        <taxon>Actinomycetota</taxon>
        <taxon>Actinomycetes</taxon>
        <taxon>Mycobacteriales</taxon>
        <taxon>Nocardiaceae</taxon>
        <taxon>Rhodococcus</taxon>
    </lineage>
</organism>
<dbReference type="AlphaFoldDB" id="A0AA46PKG0"/>
<evidence type="ECO:0000313" key="2">
    <source>
        <dbReference type="EMBL" id="UYF96099.1"/>
    </source>
</evidence>
<dbReference type="EMBL" id="CP106982">
    <property type="protein sequence ID" value="UYF96099.1"/>
    <property type="molecule type" value="Genomic_DNA"/>
</dbReference>
<feature type="region of interest" description="Disordered" evidence="1">
    <location>
        <begin position="69"/>
        <end position="115"/>
    </location>
</feature>
<sequence length="115" mass="11997">MVRAVIFAAGTAVGFVLGTRAGRQTYEKMRDQSLGLWHNPAVHEKVSGATQTAKDKVPQVQHRVEALAKKAAHRGSGTDTATGVPLTEAAASAPAAMEPTVPPTTDDRPSLGPNN</sequence>